<dbReference type="EMBL" id="JBBWRZ010000009">
    <property type="protein sequence ID" value="KAK8229296.1"/>
    <property type="molecule type" value="Genomic_DNA"/>
</dbReference>
<evidence type="ECO:0000313" key="2">
    <source>
        <dbReference type="Proteomes" id="UP001492380"/>
    </source>
</evidence>
<proteinExistence type="predicted"/>
<sequence>MESWSTHERCCDIKDAPVVVEVGRDAENKPILFGHRTPYRTSKATLDMVCARSFRENPSWQRDRYAHIILRVPVHLDGYSDGKKIDVFVIFPAEYIESMHMTHFTAPRPDVDGATRFPEDSCECYYKKPTEPNTVPFAYLAHLPKPVHHALAHKDSFEGVPGSVACEKEDPGEGYLRDVLAITLKITRPPWLITPDGEAIDGSTDVSREMTQHLMWMAFHEALVTFYISRRYVPHLRKLRCFQRAIAEGRAGEFRGIGQHLQTADDDDDAEYRSIYRDGWSKFGNSRSSSRKEERLTGGVFEIYEDDSDEDTMADRPLM</sequence>
<comment type="caution">
    <text evidence="1">The sequence shown here is derived from an EMBL/GenBank/DDBJ whole genome shotgun (WGS) entry which is preliminary data.</text>
</comment>
<gene>
    <name evidence="1" type="ORF">HDK90DRAFT_557913</name>
</gene>
<accession>A0ABR1YGY3</accession>
<reference evidence="1 2" key="1">
    <citation type="submission" date="2024-04" db="EMBL/GenBank/DDBJ databases">
        <title>Phyllosticta paracitricarpa is synonymous to the EU quarantine fungus P. citricarpa based on phylogenomic analyses.</title>
        <authorList>
            <consortium name="Lawrence Berkeley National Laboratory"/>
            <person name="Van Ingen-Buijs V.A."/>
            <person name="Van Westerhoven A.C."/>
            <person name="Haridas S."/>
            <person name="Skiadas P."/>
            <person name="Martin F."/>
            <person name="Groenewald J.Z."/>
            <person name="Crous P.W."/>
            <person name="Seidl M.F."/>
        </authorList>
    </citation>
    <scope>NUCLEOTIDE SEQUENCE [LARGE SCALE GENOMIC DNA]</scope>
    <source>
        <strain evidence="1 2">CBS 123374</strain>
    </source>
</reference>
<dbReference type="Proteomes" id="UP001492380">
    <property type="component" value="Unassembled WGS sequence"/>
</dbReference>
<keyword evidence="2" id="KW-1185">Reference proteome</keyword>
<name>A0ABR1YGY3_9PEZI</name>
<protein>
    <submittedName>
        <fullName evidence="1">Uncharacterized protein</fullName>
    </submittedName>
</protein>
<organism evidence="1 2">
    <name type="scientific">Phyllosticta capitalensis</name>
    <dbReference type="NCBI Taxonomy" id="121624"/>
    <lineage>
        <taxon>Eukaryota</taxon>
        <taxon>Fungi</taxon>
        <taxon>Dikarya</taxon>
        <taxon>Ascomycota</taxon>
        <taxon>Pezizomycotina</taxon>
        <taxon>Dothideomycetes</taxon>
        <taxon>Dothideomycetes incertae sedis</taxon>
        <taxon>Botryosphaeriales</taxon>
        <taxon>Phyllostictaceae</taxon>
        <taxon>Phyllosticta</taxon>
    </lineage>
</organism>
<evidence type="ECO:0000313" key="1">
    <source>
        <dbReference type="EMBL" id="KAK8229296.1"/>
    </source>
</evidence>